<dbReference type="Proteomes" id="UP000199354">
    <property type="component" value="Unassembled WGS sequence"/>
</dbReference>
<dbReference type="InterPro" id="IPR026444">
    <property type="entry name" value="Secre_tail"/>
</dbReference>
<name>A0A1G5IP58_9FLAO</name>
<dbReference type="EMBL" id="FMVF01000010">
    <property type="protein sequence ID" value="SCY77369.1"/>
    <property type="molecule type" value="Genomic_DNA"/>
</dbReference>
<feature type="signal peptide" evidence="2">
    <location>
        <begin position="1"/>
        <end position="19"/>
    </location>
</feature>
<evidence type="ECO:0000256" key="2">
    <source>
        <dbReference type="SAM" id="SignalP"/>
    </source>
</evidence>
<dbReference type="Pfam" id="PF18962">
    <property type="entry name" value="Por_Secre_tail"/>
    <property type="match status" value="1"/>
</dbReference>
<reference evidence="4 5" key="1">
    <citation type="submission" date="2016-10" db="EMBL/GenBank/DDBJ databases">
        <authorList>
            <person name="de Groot N.N."/>
        </authorList>
    </citation>
    <scope>NUCLEOTIDE SEQUENCE [LARGE SCALE GENOMIC DNA]</scope>
    <source>
        <strain evidence="4 5">CGMCC 1.7031</strain>
    </source>
</reference>
<dbReference type="OrthoDB" id="6278496at2"/>
<dbReference type="NCBIfam" id="NF038128">
    <property type="entry name" value="choice_anch_J"/>
    <property type="match status" value="1"/>
</dbReference>
<organism evidence="4 5">
    <name type="scientific">Flavobacterium caeni</name>
    <dbReference type="NCBI Taxonomy" id="490189"/>
    <lineage>
        <taxon>Bacteria</taxon>
        <taxon>Pseudomonadati</taxon>
        <taxon>Bacteroidota</taxon>
        <taxon>Flavobacteriia</taxon>
        <taxon>Flavobacteriales</taxon>
        <taxon>Flavobacteriaceae</taxon>
        <taxon>Flavobacterium</taxon>
    </lineage>
</organism>
<feature type="domain" description="Secretion system C-terminal sorting" evidence="3">
    <location>
        <begin position="531"/>
        <end position="596"/>
    </location>
</feature>
<dbReference type="SUPFAM" id="SSF52833">
    <property type="entry name" value="Thioredoxin-like"/>
    <property type="match status" value="1"/>
</dbReference>
<dbReference type="Gene3D" id="2.60.40.10">
    <property type="entry name" value="Immunoglobulins"/>
    <property type="match status" value="2"/>
</dbReference>
<dbReference type="GO" id="GO:0004553">
    <property type="term" value="F:hydrolase activity, hydrolyzing O-glycosyl compounds"/>
    <property type="evidence" value="ECO:0007669"/>
    <property type="project" value="UniProtKB-ARBA"/>
</dbReference>
<evidence type="ECO:0000256" key="1">
    <source>
        <dbReference type="ARBA" id="ARBA00022729"/>
    </source>
</evidence>
<keyword evidence="5" id="KW-1185">Reference proteome</keyword>
<gene>
    <name evidence="4" type="ORF">SAMN02927903_02333</name>
</gene>
<accession>A0A1G5IP58</accession>
<proteinExistence type="predicted"/>
<keyword evidence="1 2" id="KW-0732">Signal</keyword>
<dbReference type="InterPro" id="IPR013783">
    <property type="entry name" value="Ig-like_fold"/>
</dbReference>
<evidence type="ECO:0000313" key="4">
    <source>
        <dbReference type="EMBL" id="SCY77369.1"/>
    </source>
</evidence>
<dbReference type="RefSeq" id="WP_091143875.1">
    <property type="nucleotide sequence ID" value="NZ_FMVF01000010.1"/>
</dbReference>
<evidence type="ECO:0000313" key="5">
    <source>
        <dbReference type="Proteomes" id="UP000199354"/>
    </source>
</evidence>
<dbReference type="AlphaFoldDB" id="A0A1G5IP58"/>
<dbReference type="STRING" id="490189.SAMN02927903_02333"/>
<dbReference type="InterPro" id="IPR036249">
    <property type="entry name" value="Thioredoxin-like_sf"/>
</dbReference>
<evidence type="ECO:0000259" key="3">
    <source>
        <dbReference type="Pfam" id="PF18962"/>
    </source>
</evidence>
<dbReference type="GO" id="GO:0005975">
    <property type="term" value="P:carbohydrate metabolic process"/>
    <property type="evidence" value="ECO:0007669"/>
    <property type="project" value="UniProtKB-ARBA"/>
</dbReference>
<feature type="chain" id="PRO_5011631547" evidence="2">
    <location>
        <begin position="20"/>
        <end position="598"/>
    </location>
</feature>
<dbReference type="InterPro" id="IPR013320">
    <property type="entry name" value="ConA-like_dom_sf"/>
</dbReference>
<sequence>MRKITLIVALLLGAVQAEAQVLVTENFDTALTWTVNHVSGSSANPGWTRVTNGTNPNCTPTQGTGMAKFDAYNIPAGNNYHIQSNAVNFTGANYRVKFSMYRDGGYPDNTDRIRVYYNTTTNPGGTLLGTVNRSTALAPAVPANGWYNYSFNLPANLTATGYISFMATSNYGNSIYIDNVMISQIAEDDAELSNLSIDVIAAQGNLPIAGAFKNMGLNTLSSVDLNWQVGGGEIHTQTLTDLNLAPNASYNFTHQDAWASVPGQYTISVWVSNPNGNTDSDDTNNYLNRTVSIASGSATRFPLYEKFSSSTCPPCAQFNGSYFNPFSEVQHDNFALINYQVNWPGTGDPYYTAEVGSRVSYYGVNAAPTLFVDSQDGTNFSTQQLNNDLTNAAARPAFFGLTAGHTITGNNISVDVSVMPYLTGTYTVHAVVVEKETYDNAASNGETEFHNVMMKMLPNPSGTVVDFVLDVPHNFELNAALTGLNIEEMGDLAVVVFIQNNETKAIMQAAYSDDLLAATQFESVATIKMLPNPTTGIVRVSSTKPVDVIISDVTGKVVLSQNAVTNNTPIDLSAFQTGIYMAKMISGNAQQTQKIILK</sequence>
<dbReference type="Gene3D" id="2.60.120.200">
    <property type="match status" value="1"/>
</dbReference>
<dbReference type="NCBIfam" id="TIGR04183">
    <property type="entry name" value="Por_Secre_tail"/>
    <property type="match status" value="1"/>
</dbReference>
<dbReference type="SUPFAM" id="SSF49899">
    <property type="entry name" value="Concanavalin A-like lectins/glucanases"/>
    <property type="match status" value="1"/>
</dbReference>
<protein>
    <submittedName>
        <fullName evidence="4">Por secretion system C-terminal sorting domain-containing protein</fullName>
    </submittedName>
</protein>